<dbReference type="PANTHER" id="PTHR45641">
    <property type="entry name" value="TETRATRICOPEPTIDE REPEAT PROTEIN (AFU_ORTHOLOGUE AFUA_6G03870)"/>
    <property type="match status" value="1"/>
</dbReference>
<dbReference type="OrthoDB" id="626167at2759"/>
<dbReference type="Gene3D" id="1.25.40.10">
    <property type="entry name" value="Tetratricopeptide repeat domain"/>
    <property type="match status" value="2"/>
</dbReference>
<dbReference type="KEGG" id="fcy:FRACYDRAFT_235923"/>
<evidence type="ECO:0000313" key="4">
    <source>
        <dbReference type="Proteomes" id="UP000095751"/>
    </source>
</evidence>
<dbReference type="EMBL" id="KV784355">
    <property type="protein sequence ID" value="OEU19860.1"/>
    <property type="molecule type" value="Genomic_DNA"/>
</dbReference>
<evidence type="ECO:0000313" key="3">
    <source>
        <dbReference type="EMBL" id="OEU19860.1"/>
    </source>
</evidence>
<dbReference type="Pfam" id="PF13424">
    <property type="entry name" value="TPR_12"/>
    <property type="match status" value="1"/>
</dbReference>
<organism evidence="3 4">
    <name type="scientific">Fragilariopsis cylindrus CCMP1102</name>
    <dbReference type="NCBI Taxonomy" id="635003"/>
    <lineage>
        <taxon>Eukaryota</taxon>
        <taxon>Sar</taxon>
        <taxon>Stramenopiles</taxon>
        <taxon>Ochrophyta</taxon>
        <taxon>Bacillariophyta</taxon>
        <taxon>Bacillariophyceae</taxon>
        <taxon>Bacillariophycidae</taxon>
        <taxon>Bacillariales</taxon>
        <taxon>Bacillariaceae</taxon>
        <taxon>Fragilariopsis</taxon>
    </lineage>
</organism>
<name>A0A1E7FNW5_9STRA</name>
<accession>A0A1E7FNW5</accession>
<dbReference type="SMART" id="SM00028">
    <property type="entry name" value="TPR"/>
    <property type="match status" value="4"/>
</dbReference>
<keyword evidence="4" id="KW-1185">Reference proteome</keyword>
<proteinExistence type="predicted"/>
<dbReference type="InterPro" id="IPR011990">
    <property type="entry name" value="TPR-like_helical_dom_sf"/>
</dbReference>
<gene>
    <name evidence="3" type="ORF">FRACYDRAFT_235923</name>
</gene>
<dbReference type="SUPFAM" id="SSF48452">
    <property type="entry name" value="TPR-like"/>
    <property type="match status" value="2"/>
</dbReference>
<sequence length="359" mass="41319">MDEIKLKIALNEYLNEIKSTTTTIINDNQKYLLDELQQAYMDIEYWEEALQIEQYKCQAFYSNSNTNTDTDTSTSTMDEYADSIHVQGKLYLRQQDFINSKRLYDDSFTYFEKTNNTIQQGHVLISLAGWSFFQSNSSTDDDQQKHLNMAMNCLKRSELMLDSNPALLVKCLDNQGLVYRLWGEYNIALDKYQQALQVVVDKETRSALLMHIADMYVALELPNDALTVYQDILLEISNTNHQEQQQDDLGIRGVLLHNIATIHVDQGEHELALEEFREALRIKQIAGGEHNPEVAKTLNSLGALHAGVFNDKLQALDYFKQALLIARIHVDHDHDNTDIMNALQNISLMEQDLYGERQP</sequence>
<dbReference type="InterPro" id="IPR019734">
    <property type="entry name" value="TPR_rpt"/>
</dbReference>
<dbReference type="AlphaFoldDB" id="A0A1E7FNW5"/>
<reference evidence="3 4" key="1">
    <citation type="submission" date="2016-09" db="EMBL/GenBank/DDBJ databases">
        <title>Extensive genetic diversity and differential bi-allelic expression allows diatom success in the polar Southern Ocean.</title>
        <authorList>
            <consortium name="DOE Joint Genome Institute"/>
            <person name="Mock T."/>
            <person name="Otillar R.P."/>
            <person name="Strauss J."/>
            <person name="Dupont C."/>
            <person name="Frickenhaus S."/>
            <person name="Maumus F."/>
            <person name="Mcmullan M."/>
            <person name="Sanges R."/>
            <person name="Schmutz J."/>
            <person name="Toseland A."/>
            <person name="Valas R."/>
            <person name="Veluchamy A."/>
            <person name="Ward B.J."/>
            <person name="Allen A."/>
            <person name="Barry K."/>
            <person name="Falciatore A."/>
            <person name="Ferrante M."/>
            <person name="Fortunato A.E."/>
            <person name="Gloeckner G."/>
            <person name="Gruber A."/>
            <person name="Hipkin R."/>
            <person name="Janech M."/>
            <person name="Kroth P."/>
            <person name="Leese F."/>
            <person name="Lindquist E."/>
            <person name="Lyon B.R."/>
            <person name="Martin J."/>
            <person name="Mayer C."/>
            <person name="Parker M."/>
            <person name="Quesneville H."/>
            <person name="Raymond J."/>
            <person name="Uhlig C."/>
            <person name="Valentin K.U."/>
            <person name="Worden A.Z."/>
            <person name="Armbrust E.V."/>
            <person name="Bowler C."/>
            <person name="Green B."/>
            <person name="Moulton V."/>
            <person name="Van Oosterhout C."/>
            <person name="Grigoriev I."/>
        </authorList>
    </citation>
    <scope>NUCLEOTIDE SEQUENCE [LARGE SCALE GENOMIC DNA]</scope>
    <source>
        <strain evidence="3 4">CCMP1102</strain>
    </source>
</reference>
<dbReference type="Proteomes" id="UP000095751">
    <property type="component" value="Unassembled WGS sequence"/>
</dbReference>
<dbReference type="InParanoid" id="A0A1E7FNW5"/>
<evidence type="ECO:0000256" key="1">
    <source>
        <dbReference type="ARBA" id="ARBA00022737"/>
    </source>
</evidence>
<dbReference type="PANTHER" id="PTHR45641:SF19">
    <property type="entry name" value="NEPHROCYSTIN-3"/>
    <property type="match status" value="1"/>
</dbReference>
<protein>
    <submittedName>
        <fullName evidence="3">Uncharacterized protein</fullName>
    </submittedName>
</protein>
<keyword evidence="1" id="KW-0677">Repeat</keyword>
<keyword evidence="2" id="KW-0802">TPR repeat</keyword>
<evidence type="ECO:0000256" key="2">
    <source>
        <dbReference type="ARBA" id="ARBA00022803"/>
    </source>
</evidence>